<dbReference type="RefSeq" id="WP_119437636.1">
    <property type="nucleotide sequence ID" value="NZ_QWGR01000004.1"/>
</dbReference>
<dbReference type="InterPro" id="IPR032808">
    <property type="entry name" value="DoxX"/>
</dbReference>
<feature type="transmembrane region" description="Helical" evidence="7">
    <location>
        <begin position="109"/>
        <end position="129"/>
    </location>
</feature>
<feature type="transmembrane region" description="Helical" evidence="7">
    <location>
        <begin position="51"/>
        <end position="74"/>
    </location>
</feature>
<evidence type="ECO:0000256" key="3">
    <source>
        <dbReference type="ARBA" id="ARBA00022475"/>
    </source>
</evidence>
<feature type="transmembrane region" description="Helical" evidence="7">
    <location>
        <begin position="81"/>
        <end position="97"/>
    </location>
</feature>
<keyword evidence="3" id="KW-1003">Cell membrane</keyword>
<reference evidence="8 9" key="1">
    <citation type="submission" date="2018-08" db="EMBL/GenBank/DDBJ databases">
        <title>Pallidiluteibacterium maritimus gen. nov., sp. nov., isolated from coastal sediment.</title>
        <authorList>
            <person name="Zhou L.Y."/>
        </authorList>
    </citation>
    <scope>NUCLEOTIDE SEQUENCE [LARGE SCALE GENOMIC DNA]</scope>
    <source>
        <strain evidence="8 9">XSD2</strain>
    </source>
</reference>
<evidence type="ECO:0000313" key="8">
    <source>
        <dbReference type="EMBL" id="RIJ48714.1"/>
    </source>
</evidence>
<evidence type="ECO:0000256" key="2">
    <source>
        <dbReference type="ARBA" id="ARBA00006679"/>
    </source>
</evidence>
<gene>
    <name evidence="8" type="ORF">D1614_09285</name>
</gene>
<evidence type="ECO:0000256" key="5">
    <source>
        <dbReference type="ARBA" id="ARBA00022989"/>
    </source>
</evidence>
<protein>
    <submittedName>
        <fullName evidence="8">DoxX family protein</fullName>
    </submittedName>
</protein>
<evidence type="ECO:0000256" key="4">
    <source>
        <dbReference type="ARBA" id="ARBA00022692"/>
    </source>
</evidence>
<dbReference type="Proteomes" id="UP000265926">
    <property type="component" value="Unassembled WGS sequence"/>
</dbReference>
<evidence type="ECO:0000256" key="7">
    <source>
        <dbReference type="SAM" id="Phobius"/>
    </source>
</evidence>
<dbReference type="Pfam" id="PF07681">
    <property type="entry name" value="DoxX"/>
    <property type="match status" value="1"/>
</dbReference>
<proteinExistence type="inferred from homology"/>
<evidence type="ECO:0000313" key="9">
    <source>
        <dbReference type="Proteomes" id="UP000265926"/>
    </source>
</evidence>
<keyword evidence="9" id="KW-1185">Reference proteome</keyword>
<keyword evidence="4 7" id="KW-0812">Transmembrane</keyword>
<evidence type="ECO:0000256" key="1">
    <source>
        <dbReference type="ARBA" id="ARBA00004651"/>
    </source>
</evidence>
<keyword evidence="5 7" id="KW-1133">Transmembrane helix</keyword>
<dbReference type="OrthoDB" id="9813193at2"/>
<keyword evidence="6 7" id="KW-0472">Membrane</keyword>
<dbReference type="PANTHER" id="PTHR33452:SF1">
    <property type="entry name" value="INNER MEMBRANE PROTEIN YPHA-RELATED"/>
    <property type="match status" value="1"/>
</dbReference>
<comment type="caution">
    <text evidence="8">The sequence shown here is derived from an EMBL/GenBank/DDBJ whole genome shotgun (WGS) entry which is preliminary data.</text>
</comment>
<dbReference type="EMBL" id="QWGR01000004">
    <property type="protein sequence ID" value="RIJ48714.1"/>
    <property type="molecule type" value="Genomic_DNA"/>
</dbReference>
<dbReference type="InterPro" id="IPR051907">
    <property type="entry name" value="DoxX-like_oxidoreductase"/>
</dbReference>
<dbReference type="GO" id="GO:0005886">
    <property type="term" value="C:plasma membrane"/>
    <property type="evidence" value="ECO:0007669"/>
    <property type="project" value="UniProtKB-SubCell"/>
</dbReference>
<name>A0A399T101_9BACT</name>
<dbReference type="PANTHER" id="PTHR33452">
    <property type="entry name" value="OXIDOREDUCTASE CATD-RELATED"/>
    <property type="match status" value="1"/>
</dbReference>
<dbReference type="AlphaFoldDB" id="A0A399T101"/>
<evidence type="ECO:0000256" key="6">
    <source>
        <dbReference type="ARBA" id="ARBA00023136"/>
    </source>
</evidence>
<comment type="subcellular location">
    <subcellularLocation>
        <location evidence="1">Cell membrane</location>
        <topology evidence="1">Multi-pass membrane protein</topology>
    </subcellularLocation>
</comment>
<comment type="similarity">
    <text evidence="2">Belongs to the DoxX family.</text>
</comment>
<accession>A0A399T101</accession>
<organism evidence="8 9">
    <name type="scientific">Maribellus luteus</name>
    <dbReference type="NCBI Taxonomy" id="2305463"/>
    <lineage>
        <taxon>Bacteria</taxon>
        <taxon>Pseudomonadati</taxon>
        <taxon>Bacteroidota</taxon>
        <taxon>Bacteroidia</taxon>
        <taxon>Marinilabiliales</taxon>
        <taxon>Prolixibacteraceae</taxon>
        <taxon>Maribellus</taxon>
    </lineage>
</organism>
<feature type="transmembrane region" description="Helical" evidence="7">
    <location>
        <begin position="12"/>
        <end position="31"/>
    </location>
</feature>
<sequence length="136" mass="14711">MKKIFSTRLHPSATHFSLLILRVGTGAFMLTHGYPKLQRLLSGEFQFADPFGLGPGISLGLTVFAEFFCSILLILGLGTRLATIPLIVTMSVAAFIAHGADPFARKEMALLYLLSFVVLLFSGPGKISADQLLGKR</sequence>